<feature type="region of interest" description="Disordered" evidence="1">
    <location>
        <begin position="385"/>
        <end position="448"/>
    </location>
</feature>
<feature type="compositionally biased region" description="Polar residues" evidence="1">
    <location>
        <begin position="563"/>
        <end position="581"/>
    </location>
</feature>
<dbReference type="PANTHER" id="PTHR14689">
    <property type="entry name" value="PHORBOL-ESTER_DAG-TYPE DOMAIN-CONTAINING PROTEIN"/>
    <property type="match status" value="1"/>
</dbReference>
<dbReference type="InterPro" id="IPR023214">
    <property type="entry name" value="HAD_sf"/>
</dbReference>
<feature type="compositionally biased region" description="Polar residues" evidence="1">
    <location>
        <begin position="39"/>
        <end position="49"/>
    </location>
</feature>
<dbReference type="Gene3D" id="3.40.50.1000">
    <property type="entry name" value="HAD superfamily/HAD-like"/>
    <property type="match status" value="1"/>
</dbReference>
<organism evidence="3">
    <name type="scientific">Medioppia subpectinata</name>
    <dbReference type="NCBI Taxonomy" id="1979941"/>
    <lineage>
        <taxon>Eukaryota</taxon>
        <taxon>Metazoa</taxon>
        <taxon>Ecdysozoa</taxon>
        <taxon>Arthropoda</taxon>
        <taxon>Chelicerata</taxon>
        <taxon>Arachnida</taxon>
        <taxon>Acari</taxon>
        <taxon>Acariformes</taxon>
        <taxon>Sarcoptiformes</taxon>
        <taxon>Oribatida</taxon>
        <taxon>Brachypylina</taxon>
        <taxon>Oppioidea</taxon>
        <taxon>Oppiidae</taxon>
        <taxon>Medioppia</taxon>
    </lineage>
</organism>
<dbReference type="SUPFAM" id="SSF56784">
    <property type="entry name" value="HAD-like"/>
    <property type="match status" value="1"/>
</dbReference>
<evidence type="ECO:0000313" key="3">
    <source>
        <dbReference type="EMBL" id="CAD7621566.1"/>
    </source>
</evidence>
<dbReference type="AlphaFoldDB" id="A0A7R9PUV6"/>
<feature type="compositionally biased region" description="Low complexity" evidence="1">
    <location>
        <begin position="232"/>
        <end position="254"/>
    </location>
</feature>
<dbReference type="GO" id="GO:0016791">
    <property type="term" value="F:phosphatase activity"/>
    <property type="evidence" value="ECO:0007669"/>
    <property type="project" value="InterPro"/>
</dbReference>
<protein>
    <recommendedName>
        <fullName evidence="2">DUF4211 domain-containing protein</fullName>
    </recommendedName>
</protein>
<feature type="region of interest" description="Disordered" evidence="1">
    <location>
        <begin position="121"/>
        <end position="146"/>
    </location>
</feature>
<dbReference type="EMBL" id="CAJPIZ010000664">
    <property type="protein sequence ID" value="CAG2101996.1"/>
    <property type="molecule type" value="Genomic_DNA"/>
</dbReference>
<feature type="compositionally biased region" description="Low complexity" evidence="1">
    <location>
        <begin position="527"/>
        <end position="562"/>
    </location>
</feature>
<evidence type="ECO:0000313" key="4">
    <source>
        <dbReference type="Proteomes" id="UP000759131"/>
    </source>
</evidence>
<gene>
    <name evidence="3" type="ORF">OSB1V03_LOCUS2037</name>
</gene>
<name>A0A7R9PUV6_9ACAR</name>
<dbReference type="OrthoDB" id="21499at2759"/>
<dbReference type="InterPro" id="IPR010036">
    <property type="entry name" value="MDP_1_eu_arc"/>
</dbReference>
<dbReference type="GO" id="GO:0005634">
    <property type="term" value="C:nucleus"/>
    <property type="evidence" value="ECO:0007669"/>
    <property type="project" value="TreeGrafter"/>
</dbReference>
<feature type="region of interest" description="Disordered" evidence="1">
    <location>
        <begin position="333"/>
        <end position="353"/>
    </location>
</feature>
<accession>A0A7R9PUV6</accession>
<dbReference type="Proteomes" id="UP000759131">
    <property type="component" value="Unassembled WGS sequence"/>
</dbReference>
<evidence type="ECO:0000256" key="1">
    <source>
        <dbReference type="SAM" id="MobiDB-lite"/>
    </source>
</evidence>
<feature type="region of interest" description="Disordered" evidence="1">
    <location>
        <begin position="1"/>
        <end position="49"/>
    </location>
</feature>
<reference evidence="3" key="1">
    <citation type="submission" date="2020-11" db="EMBL/GenBank/DDBJ databases">
        <authorList>
            <person name="Tran Van P."/>
        </authorList>
    </citation>
    <scope>NUCLEOTIDE SEQUENCE</scope>
</reference>
<evidence type="ECO:0000259" key="2">
    <source>
        <dbReference type="Pfam" id="PF13926"/>
    </source>
</evidence>
<feature type="region of interest" description="Disordered" evidence="1">
    <location>
        <begin position="61"/>
        <end position="108"/>
    </location>
</feature>
<dbReference type="InterPro" id="IPR036412">
    <property type="entry name" value="HAD-like_sf"/>
</dbReference>
<dbReference type="Pfam" id="PF13926">
    <property type="entry name" value="DUF4211"/>
    <property type="match status" value="1"/>
</dbReference>
<feature type="compositionally biased region" description="Low complexity" evidence="1">
    <location>
        <begin position="121"/>
        <end position="143"/>
    </location>
</feature>
<feature type="compositionally biased region" description="Basic residues" evidence="1">
    <location>
        <begin position="12"/>
        <end position="27"/>
    </location>
</feature>
<feature type="compositionally biased region" description="Polar residues" evidence="1">
    <location>
        <begin position="78"/>
        <end position="108"/>
    </location>
</feature>
<dbReference type="Pfam" id="PF12689">
    <property type="entry name" value="Acid_PPase"/>
    <property type="match status" value="1"/>
</dbReference>
<sequence length="1104" mass="124773">MVRSKCWMFTGNKKKTKSSKKSKKKDRNKNNNNNNANNISGMSVDPNNAFTGYQYPNQQQYQNTYHNSNPYLMPQSIGHHNQTPQESQQTHNVIPNDTNGDNSHTNANSCYDMQYQHLTQQVSQQQQQQSQQQQQQQLSSHTTQPEHDLMQQLPHEPLHQTVQQTQEHQMMEPVMSMVSQQQQVVNCVCVRLNHLLFVSKGCLPNMNNTSVQLETQSPLVINQTSNICSDRSNAANLSPNNSNHGNSNSSQPSGYLKSYMTFINSPNPQSLLKEKKKKKLKESNENKIKQNHNTVNGQKSSKHKKPKHEDSYECNDEELSDFDHKKNNFSAINENTPKFMSGENIGLKKSTTGDRENYESKFFKRRPSTNINTNNVHIIEMESRKEVKNGKKRKNKFDFNMFSNDSQQKHDEYEFPDSPPNTHSMKKSRKSSTSDNSSKKKTTAEFEKITSPSVNINIKKNTNKKSVTTNVPNAVKPNLTTSSTESIEISINSVALNTGLTQTNDNQSEQLVQPILCPETVKVEPMVNTSSQSVPNPPVVNNKKPNSSSNQTNNKKQTQNQSINRKSPNVKTSPTTATPLNTSTVAIEHILSPVQTTPISNNINNTIISMSTSSTTTTTPPTPTTTSSAPIVTNNCNSNQLSVGMQSAGTNTPRRRSQDKKASTIREGMMRTGDFVVSIDESQYDLPVIWRIEGKSLLQRFEPQEQEDITVYINTSSYSAWNPTVRQRYTGVDVRVMGCSRTRIVVEKLGLTQANPNTVNGLASIERVGANNKANASQMTPNNSFHNQENFEVFIQTLISQALDPNFISEIVKENDDYFLSHVQAIDDMCSRKKSRFFSKIKWDANIVKCVETYPLFTVTAQNNVGDLRCRLCHDNWSTQIMQFNGEPYNQMTLEPQLGVDLKQTKYAACDPCTEKIVLYSHLHHQKNNFFSKCKSKVDSIRGGDESKESHVILELCLQDSDWINTLFKELEEIWNGGVVDARGQKVGFYPEVPEVLKTLFSMGYTIGIASRTSAPEDAEELLSLFDWNKYITYKQIYPGCKTTHFNRIRKESGVQLSQMLFFDDESRNIKDLKAVGVTSILVNKGVDKVVINEGIKQFVTEKQ</sequence>
<dbReference type="InterPro" id="IPR025451">
    <property type="entry name" value="DUF4211"/>
</dbReference>
<keyword evidence="4" id="KW-1185">Reference proteome</keyword>
<dbReference type="EMBL" id="OC855239">
    <property type="protein sequence ID" value="CAD7621566.1"/>
    <property type="molecule type" value="Genomic_DNA"/>
</dbReference>
<feature type="domain" description="DUF4211" evidence="2">
    <location>
        <begin position="778"/>
        <end position="894"/>
    </location>
</feature>
<proteinExistence type="predicted"/>
<dbReference type="NCBIfam" id="TIGR01685">
    <property type="entry name" value="MDP-1"/>
    <property type="match status" value="1"/>
</dbReference>
<feature type="region of interest" description="Disordered" evidence="1">
    <location>
        <begin position="231"/>
        <end position="314"/>
    </location>
</feature>
<feature type="region of interest" description="Disordered" evidence="1">
    <location>
        <begin position="526"/>
        <end position="581"/>
    </location>
</feature>
<dbReference type="PANTHER" id="PTHR14689:SF0">
    <property type="entry name" value="COILED-COIL DOMAIN-CONTAINING PROTEIN 82"/>
    <property type="match status" value="1"/>
</dbReference>